<feature type="DNA-binding region" description="H-T-H motif" evidence="2">
    <location>
        <begin position="39"/>
        <end position="58"/>
    </location>
</feature>
<dbReference type="SUPFAM" id="SSF46689">
    <property type="entry name" value="Homeodomain-like"/>
    <property type="match status" value="1"/>
</dbReference>
<protein>
    <submittedName>
        <fullName evidence="4">AcrR family transcriptional regulator</fullName>
    </submittedName>
</protein>
<dbReference type="PROSITE" id="PS50977">
    <property type="entry name" value="HTH_TETR_2"/>
    <property type="match status" value="1"/>
</dbReference>
<dbReference type="AlphaFoldDB" id="A0A7W7KCF3"/>
<name>A0A7W7KCF3_9SPHN</name>
<sequence>MNDAASRPRGKRLPPAERHAQIIATAERLIAENGFNAVSVADIASACGVAKSLVLHYFPSVSNLLAEILAALDQRAYTQIGMSAVSMVDAQTSRTSLSRIMEHSFSERQLVRLFHVLEAESLSPSHGAYEFFQQRARTIRKFHETALCWKPCPQTAAVELDAFWNGLQRLWLRDEALDFRRVWEEFCDRFFV</sequence>
<gene>
    <name evidence="4" type="ORF">HNO88_003620</name>
</gene>
<evidence type="ECO:0000313" key="5">
    <source>
        <dbReference type="Proteomes" id="UP000555448"/>
    </source>
</evidence>
<dbReference type="InterPro" id="IPR009057">
    <property type="entry name" value="Homeodomain-like_sf"/>
</dbReference>
<keyword evidence="5" id="KW-1185">Reference proteome</keyword>
<dbReference type="GO" id="GO:0003677">
    <property type="term" value="F:DNA binding"/>
    <property type="evidence" value="ECO:0007669"/>
    <property type="project" value="UniProtKB-UniRule"/>
</dbReference>
<evidence type="ECO:0000256" key="2">
    <source>
        <dbReference type="PROSITE-ProRule" id="PRU00335"/>
    </source>
</evidence>
<dbReference type="InterPro" id="IPR001647">
    <property type="entry name" value="HTH_TetR"/>
</dbReference>
<dbReference type="Gene3D" id="1.10.357.10">
    <property type="entry name" value="Tetracycline Repressor, domain 2"/>
    <property type="match status" value="1"/>
</dbReference>
<dbReference type="PANTHER" id="PTHR30055">
    <property type="entry name" value="HTH-TYPE TRANSCRIPTIONAL REGULATOR RUTR"/>
    <property type="match status" value="1"/>
</dbReference>
<dbReference type="InterPro" id="IPR050109">
    <property type="entry name" value="HTH-type_TetR-like_transc_reg"/>
</dbReference>
<dbReference type="RefSeq" id="WP_184248774.1">
    <property type="nucleotide sequence ID" value="NZ_JACHLR010000019.1"/>
</dbReference>
<evidence type="ECO:0000259" key="3">
    <source>
        <dbReference type="PROSITE" id="PS50977"/>
    </source>
</evidence>
<organism evidence="4 5">
    <name type="scientific">Novosphingobium chloroacetimidivorans</name>
    <dbReference type="NCBI Taxonomy" id="1428314"/>
    <lineage>
        <taxon>Bacteria</taxon>
        <taxon>Pseudomonadati</taxon>
        <taxon>Pseudomonadota</taxon>
        <taxon>Alphaproteobacteria</taxon>
        <taxon>Sphingomonadales</taxon>
        <taxon>Sphingomonadaceae</taxon>
        <taxon>Novosphingobium</taxon>
    </lineage>
</organism>
<evidence type="ECO:0000313" key="4">
    <source>
        <dbReference type="EMBL" id="MBB4860277.1"/>
    </source>
</evidence>
<dbReference type="PRINTS" id="PR00455">
    <property type="entry name" value="HTHTETR"/>
</dbReference>
<dbReference type="Proteomes" id="UP000555448">
    <property type="component" value="Unassembled WGS sequence"/>
</dbReference>
<dbReference type="Pfam" id="PF00440">
    <property type="entry name" value="TetR_N"/>
    <property type="match status" value="1"/>
</dbReference>
<keyword evidence="1 2" id="KW-0238">DNA-binding</keyword>
<proteinExistence type="predicted"/>
<comment type="caution">
    <text evidence="4">The sequence shown here is derived from an EMBL/GenBank/DDBJ whole genome shotgun (WGS) entry which is preliminary data.</text>
</comment>
<reference evidence="4 5" key="1">
    <citation type="submission" date="2020-08" db="EMBL/GenBank/DDBJ databases">
        <title>Functional genomics of gut bacteria from endangered species of beetles.</title>
        <authorList>
            <person name="Carlos-Shanley C."/>
        </authorList>
    </citation>
    <scope>NUCLEOTIDE SEQUENCE [LARGE SCALE GENOMIC DNA]</scope>
    <source>
        <strain evidence="4 5">S00245</strain>
    </source>
</reference>
<feature type="domain" description="HTH tetR-type" evidence="3">
    <location>
        <begin position="16"/>
        <end position="76"/>
    </location>
</feature>
<dbReference type="EMBL" id="JACHLR010000019">
    <property type="protein sequence ID" value="MBB4860277.1"/>
    <property type="molecule type" value="Genomic_DNA"/>
</dbReference>
<accession>A0A7W7KCF3</accession>
<evidence type="ECO:0000256" key="1">
    <source>
        <dbReference type="ARBA" id="ARBA00023125"/>
    </source>
</evidence>